<evidence type="ECO:0000313" key="4">
    <source>
        <dbReference type="Proteomes" id="UP000233469"/>
    </source>
</evidence>
<reference evidence="3 4" key="2">
    <citation type="submission" date="2017-10" db="EMBL/GenBank/DDBJ databases">
        <title>Extensive intraspecific genome diversity in a model arbuscular mycorrhizal fungus.</title>
        <authorList>
            <person name="Chen E.C.H."/>
            <person name="Morin E."/>
            <person name="Baudet D."/>
            <person name="Noel J."/>
            <person name="Ndikumana S."/>
            <person name="Charron P."/>
            <person name="St-Onge C."/>
            <person name="Giorgi J."/>
            <person name="Grigoriev I.V."/>
            <person name="Roux C."/>
            <person name="Martin F.M."/>
            <person name="Corradi N."/>
        </authorList>
    </citation>
    <scope>NUCLEOTIDE SEQUENCE [LARGE SCALE GENOMIC DNA]</scope>
    <source>
        <strain evidence="3 4">C2</strain>
    </source>
</reference>
<dbReference type="EMBL" id="LLXL01000618">
    <property type="protein sequence ID" value="PKK70432.1"/>
    <property type="molecule type" value="Genomic_DNA"/>
</dbReference>
<dbReference type="VEuPathDB" id="FungiDB:RhiirA1_446798"/>
<evidence type="ECO:0000313" key="3">
    <source>
        <dbReference type="EMBL" id="PKK70432.1"/>
    </source>
</evidence>
<dbReference type="Gene3D" id="2.60.270.50">
    <property type="match status" value="1"/>
</dbReference>
<dbReference type="VEuPathDB" id="FungiDB:FUN_003345"/>
<keyword evidence="1" id="KW-0472">Membrane</keyword>
<dbReference type="OrthoDB" id="2409572at2759"/>
<feature type="chain" id="PRO_5014949339" evidence="2">
    <location>
        <begin position="22"/>
        <end position="277"/>
    </location>
</feature>
<sequence length="277" mass="32109">MVYNLFFIFINIIILSTLTYSVPYDTVENIDYDIIKGQDNEFFCPNNSNVICCPLLAHRVASENHSRCATIILVNKSGYNLTLETVNLEDGRWVTMEDYGRVIDVNCEPRSILNGESEAISTVTSHFLGGVLGFVTFIMDDDMSSKFIISWDVPTIGFPGYYFNFMDETSKHKFAINSQNTFGDTVFRIEIYEKIPWTWPTIPLYFLVPFLMLSIAIPCCCISIIFGETQYPRQEQRRSYVPQRQGQQFHNNLVNQQRRQQGRQSYNSINKQAYNFF</sequence>
<comment type="caution">
    <text evidence="3">The sequence shown here is derived from an EMBL/GenBank/DDBJ whole genome shotgun (WGS) entry which is preliminary data.</text>
</comment>
<dbReference type="AlphaFoldDB" id="A0A2N1N952"/>
<evidence type="ECO:0000256" key="1">
    <source>
        <dbReference type="SAM" id="Phobius"/>
    </source>
</evidence>
<evidence type="ECO:0000256" key="2">
    <source>
        <dbReference type="SAM" id="SignalP"/>
    </source>
</evidence>
<protein>
    <submittedName>
        <fullName evidence="3">Uncharacterized protein</fullName>
    </submittedName>
</protein>
<reference evidence="3 4" key="1">
    <citation type="submission" date="2016-04" db="EMBL/GenBank/DDBJ databases">
        <title>Genome analyses suggest a sexual origin of heterokaryosis in a supposedly ancient asexual fungus.</title>
        <authorList>
            <person name="Ropars J."/>
            <person name="Sedzielewska K."/>
            <person name="Noel J."/>
            <person name="Charron P."/>
            <person name="Farinelli L."/>
            <person name="Marton T."/>
            <person name="Kruger M."/>
            <person name="Pelin A."/>
            <person name="Brachmann A."/>
            <person name="Corradi N."/>
        </authorList>
    </citation>
    <scope>NUCLEOTIDE SEQUENCE [LARGE SCALE GENOMIC DNA]</scope>
    <source>
        <strain evidence="3 4">C2</strain>
    </source>
</reference>
<gene>
    <name evidence="3" type="ORF">RhiirC2_746497</name>
</gene>
<dbReference type="VEuPathDB" id="FungiDB:RhiirFUN_023521"/>
<feature type="signal peptide" evidence="2">
    <location>
        <begin position="1"/>
        <end position="21"/>
    </location>
</feature>
<proteinExistence type="predicted"/>
<dbReference type="Proteomes" id="UP000233469">
    <property type="component" value="Unassembled WGS sequence"/>
</dbReference>
<name>A0A2N1N952_9GLOM</name>
<accession>A0A2N1N952</accession>
<keyword evidence="1" id="KW-0812">Transmembrane</keyword>
<keyword evidence="2" id="KW-0732">Signal</keyword>
<keyword evidence="1" id="KW-1133">Transmembrane helix</keyword>
<organism evidence="3 4">
    <name type="scientific">Rhizophagus irregularis</name>
    <dbReference type="NCBI Taxonomy" id="588596"/>
    <lineage>
        <taxon>Eukaryota</taxon>
        <taxon>Fungi</taxon>
        <taxon>Fungi incertae sedis</taxon>
        <taxon>Mucoromycota</taxon>
        <taxon>Glomeromycotina</taxon>
        <taxon>Glomeromycetes</taxon>
        <taxon>Glomerales</taxon>
        <taxon>Glomeraceae</taxon>
        <taxon>Rhizophagus</taxon>
    </lineage>
</organism>
<feature type="transmembrane region" description="Helical" evidence="1">
    <location>
        <begin position="204"/>
        <end position="227"/>
    </location>
</feature>